<evidence type="ECO:0000256" key="9">
    <source>
        <dbReference type="SAM" id="SignalP"/>
    </source>
</evidence>
<keyword evidence="9" id="KW-0732">Signal</keyword>
<evidence type="ECO:0000259" key="10">
    <source>
        <dbReference type="Pfam" id="PF00924"/>
    </source>
</evidence>
<feature type="transmembrane region" description="Helical" evidence="8">
    <location>
        <begin position="258"/>
        <end position="275"/>
    </location>
</feature>
<evidence type="ECO:0000256" key="1">
    <source>
        <dbReference type="ARBA" id="ARBA00004651"/>
    </source>
</evidence>
<dbReference type="InterPro" id="IPR011014">
    <property type="entry name" value="MscS_channel_TM-2"/>
</dbReference>
<keyword evidence="5 8" id="KW-1133">Transmembrane helix</keyword>
<evidence type="ECO:0000313" key="12">
    <source>
        <dbReference type="EMBL" id="NEX22940.1"/>
    </source>
</evidence>
<dbReference type="Gene3D" id="3.30.70.100">
    <property type="match status" value="1"/>
</dbReference>
<evidence type="ECO:0000256" key="2">
    <source>
        <dbReference type="ARBA" id="ARBA00008017"/>
    </source>
</evidence>
<organism evidence="12 13">
    <name type="scientific">Thiorhodococcus mannitoliphagus</name>
    <dbReference type="NCBI Taxonomy" id="329406"/>
    <lineage>
        <taxon>Bacteria</taxon>
        <taxon>Pseudomonadati</taxon>
        <taxon>Pseudomonadota</taxon>
        <taxon>Gammaproteobacteria</taxon>
        <taxon>Chromatiales</taxon>
        <taxon>Chromatiaceae</taxon>
        <taxon>Thiorhodococcus</taxon>
    </lineage>
</organism>
<dbReference type="PANTHER" id="PTHR30347">
    <property type="entry name" value="POTASSIUM CHANNEL RELATED"/>
    <property type="match status" value="1"/>
</dbReference>
<comment type="similarity">
    <text evidence="2">Belongs to the MscS (TC 1.A.23) family.</text>
</comment>
<comment type="caution">
    <text evidence="12">The sequence shown here is derived from an EMBL/GenBank/DDBJ whole genome shotgun (WGS) entry which is preliminary data.</text>
</comment>
<dbReference type="InterPro" id="IPR023408">
    <property type="entry name" value="MscS_beta-dom_sf"/>
</dbReference>
<keyword evidence="3" id="KW-1003">Cell membrane</keyword>
<dbReference type="GO" id="GO:0005886">
    <property type="term" value="C:plasma membrane"/>
    <property type="evidence" value="ECO:0007669"/>
    <property type="project" value="UniProtKB-SubCell"/>
</dbReference>
<reference evidence="12 13" key="2">
    <citation type="submission" date="2020-02" db="EMBL/GenBank/DDBJ databases">
        <title>Genome sequences of Thiorhodococcus mannitoliphagus and Thiorhodococcus minor, purple sulfur photosynthetic bacteria in the gammaproteobacterial family, Chromatiaceae.</title>
        <authorList>
            <person name="Aviles F.A."/>
            <person name="Meyer T.E."/>
            <person name="Kyndt J.A."/>
        </authorList>
    </citation>
    <scope>NUCLEOTIDE SEQUENCE [LARGE SCALE GENOMIC DNA]</scope>
    <source>
        <strain evidence="12 13">DSM 18266</strain>
    </source>
</reference>
<evidence type="ECO:0000256" key="5">
    <source>
        <dbReference type="ARBA" id="ARBA00022989"/>
    </source>
</evidence>
<feature type="transmembrane region" description="Helical" evidence="8">
    <location>
        <begin position="562"/>
        <end position="584"/>
    </location>
</feature>
<name>A0A6P1DZM3_9GAMM</name>
<keyword evidence="6 8" id="KW-0472">Membrane</keyword>
<feature type="transmembrane region" description="Helical" evidence="8">
    <location>
        <begin position="332"/>
        <end position="349"/>
    </location>
</feature>
<accession>A0A6P1DZM3</accession>
<dbReference type="GO" id="GO:0008381">
    <property type="term" value="F:mechanosensitive monoatomic ion channel activity"/>
    <property type="evidence" value="ECO:0007669"/>
    <property type="project" value="UniProtKB-ARBA"/>
</dbReference>
<dbReference type="AlphaFoldDB" id="A0A6P1DZM3"/>
<feature type="coiled-coil region" evidence="7">
    <location>
        <begin position="114"/>
        <end position="141"/>
    </location>
</feature>
<dbReference type="InterPro" id="IPR052702">
    <property type="entry name" value="MscS-like_channel"/>
</dbReference>
<evidence type="ECO:0000256" key="8">
    <source>
        <dbReference type="SAM" id="Phobius"/>
    </source>
</evidence>
<dbReference type="Gene3D" id="1.10.287.1260">
    <property type="match status" value="1"/>
</dbReference>
<dbReference type="RefSeq" id="WP_164656095.1">
    <property type="nucleotide sequence ID" value="NZ_JAAIJR010000140.1"/>
</dbReference>
<protein>
    <submittedName>
        <fullName evidence="12">Mechanosensitive ion channel family protein</fullName>
    </submittedName>
</protein>
<keyword evidence="13" id="KW-1185">Reference proteome</keyword>
<keyword evidence="7" id="KW-0175">Coiled coil</keyword>
<evidence type="ECO:0000256" key="7">
    <source>
        <dbReference type="SAM" id="Coils"/>
    </source>
</evidence>
<keyword evidence="4 8" id="KW-0812">Transmembrane</keyword>
<feature type="chain" id="PRO_5026783632" evidence="9">
    <location>
        <begin position="42"/>
        <end position="795"/>
    </location>
</feature>
<dbReference type="InterPro" id="IPR006685">
    <property type="entry name" value="MscS_channel_2nd"/>
</dbReference>
<dbReference type="PANTHER" id="PTHR30347:SF1">
    <property type="entry name" value="MECHANOSENSITIVE CHANNEL MSCK"/>
    <property type="match status" value="1"/>
</dbReference>
<proteinExistence type="inferred from homology"/>
<dbReference type="Gene3D" id="2.30.30.60">
    <property type="match status" value="1"/>
</dbReference>
<evidence type="ECO:0000256" key="4">
    <source>
        <dbReference type="ARBA" id="ARBA00022692"/>
    </source>
</evidence>
<feature type="transmembrane region" description="Helical" evidence="8">
    <location>
        <begin position="361"/>
        <end position="379"/>
    </location>
</feature>
<reference evidence="13" key="1">
    <citation type="journal article" date="2020" name="Microbiol. Resour. Announc.">
        <title>Draft Genome Sequences of Thiorhodococcus mannitoliphagus and Thiorhodococcus minor, Purple Sulfur Photosynthetic Bacteria in the Gammaproteobacterial Family Chromatiaceae.</title>
        <authorList>
            <person name="Aviles F.A."/>
            <person name="Meyer T.E."/>
            <person name="Kyndt J.A."/>
        </authorList>
    </citation>
    <scope>NUCLEOTIDE SEQUENCE [LARGE SCALE GENOMIC DNA]</scope>
    <source>
        <strain evidence="13">DSM 18266</strain>
    </source>
</reference>
<comment type="subcellular location">
    <subcellularLocation>
        <location evidence="1">Cell membrane</location>
        <topology evidence="1">Multi-pass membrane protein</topology>
    </subcellularLocation>
</comment>
<dbReference type="InterPro" id="IPR010920">
    <property type="entry name" value="LSM_dom_sf"/>
</dbReference>
<evidence type="ECO:0000256" key="3">
    <source>
        <dbReference type="ARBA" id="ARBA00022475"/>
    </source>
</evidence>
<feature type="domain" description="Mechanosensitive ion channel MscS" evidence="10">
    <location>
        <begin position="606"/>
        <end position="671"/>
    </location>
</feature>
<feature type="transmembrane region" description="Helical" evidence="8">
    <location>
        <begin position="281"/>
        <end position="306"/>
    </location>
</feature>
<dbReference type="InterPro" id="IPR049278">
    <property type="entry name" value="MS_channel_C"/>
</dbReference>
<dbReference type="SUPFAM" id="SSF82689">
    <property type="entry name" value="Mechanosensitive channel protein MscS (YggB), C-terminal domain"/>
    <property type="match status" value="1"/>
</dbReference>
<dbReference type="Pfam" id="PF00924">
    <property type="entry name" value="MS_channel_2nd"/>
    <property type="match status" value="1"/>
</dbReference>
<dbReference type="SUPFAM" id="SSF82861">
    <property type="entry name" value="Mechanosensitive channel protein MscS (YggB), transmembrane region"/>
    <property type="match status" value="1"/>
</dbReference>
<feature type="transmembrane region" description="Helical" evidence="8">
    <location>
        <begin position="209"/>
        <end position="226"/>
    </location>
</feature>
<feature type="transmembrane region" description="Helical" evidence="8">
    <location>
        <begin position="522"/>
        <end position="541"/>
    </location>
</feature>
<dbReference type="SUPFAM" id="SSF50182">
    <property type="entry name" value="Sm-like ribonucleoproteins"/>
    <property type="match status" value="1"/>
</dbReference>
<feature type="transmembrane region" description="Helical" evidence="8">
    <location>
        <begin position="416"/>
        <end position="434"/>
    </location>
</feature>
<evidence type="ECO:0000313" key="13">
    <source>
        <dbReference type="Proteomes" id="UP000471640"/>
    </source>
</evidence>
<evidence type="ECO:0000259" key="11">
    <source>
        <dbReference type="Pfam" id="PF21082"/>
    </source>
</evidence>
<dbReference type="Proteomes" id="UP000471640">
    <property type="component" value="Unassembled WGS sequence"/>
</dbReference>
<evidence type="ECO:0000256" key="6">
    <source>
        <dbReference type="ARBA" id="ARBA00023136"/>
    </source>
</evidence>
<gene>
    <name evidence="12" type="ORF">G3480_22000</name>
</gene>
<dbReference type="InterPro" id="IPR011066">
    <property type="entry name" value="MscS_channel_C_sf"/>
</dbReference>
<feature type="signal peptide" evidence="9">
    <location>
        <begin position="1"/>
        <end position="41"/>
    </location>
</feature>
<feature type="transmembrane region" description="Helical" evidence="8">
    <location>
        <begin position="590"/>
        <end position="619"/>
    </location>
</feature>
<feature type="transmembrane region" description="Helical" evidence="8">
    <location>
        <begin position="476"/>
        <end position="496"/>
    </location>
</feature>
<feature type="domain" description="Mechanosensitive ion channel MscS C-terminal" evidence="11">
    <location>
        <begin position="681"/>
        <end position="767"/>
    </location>
</feature>
<sequence>MRTLGALSTCKADAFRRQIHRPGTCVLGLLLLLAAVCPAWADQAAFDAAGVQARLTGLHRVDARLQQGLVPEARFAALTDEVSTDQAQAQDCISAQQAQTDAIAQQLNALGPKAAGASAQVRQARADLERQQTQATALLADCRLLQVKSSETLQTLAARQQAQLTSRLLTRGVTTPSLIQGWIASPPTPDSLLDLGRLRDRLGAGDHAALSWLGALALIGLVLGLLPRRRMRQLAPVDPERDLFGAVAQGIRLSLGRYLPGLAIGALWSLDWLIRGRAPEGWPLLADVAFVLLGYQFALVAIRAAFNPPRPASRYLRVPIDLSKGFARTLRWLALISLIGALLLTTPIAESASPDLLLVTRSIWGTLFIANLVWAVWLIRRLRGKGGVGVVRLGLGLALLGALGAEWLGYRNLSVFVGQGVVLTLVCLLLAWLVSTLGDDFIDSLDEGRHAWQRRLRVRLGVGPEDFIPGLFWLRILFRLLIWLALALAVLDVWGLPDSAQSTLLQWAGEGFSLGQVRIQPARVLIAILTLGVLLSLVSWIRKQLDRRLATARLEPSARETAVAMTGYGLMIAAGLAALSIAGFELQKLAIIAGALSVGIGFGLQNIVNNFVSGLILLFERPIRTGDWIIVKEIEGYVRRISIRSTQIQTFDRADVILPNSDLISNSVTNWMLRDRFGRLRVPVGVAYGSDLQRVRETLLRVAGEHPQVVQGSRIVQDPYVLFLAFGDSALDFELRVFVRDIGKRLTVLSDLNFAIDAAFREAGIEIPFPQRDVHLIRPAPPTPGSGGISSQGRT</sequence>
<dbReference type="EMBL" id="JAAIJR010000140">
    <property type="protein sequence ID" value="NEX22940.1"/>
    <property type="molecule type" value="Genomic_DNA"/>
</dbReference>
<feature type="transmembrane region" description="Helical" evidence="8">
    <location>
        <begin position="391"/>
        <end position="410"/>
    </location>
</feature>
<dbReference type="Pfam" id="PF21082">
    <property type="entry name" value="MS_channel_3rd"/>
    <property type="match status" value="1"/>
</dbReference>